<comment type="similarity">
    <text evidence="11">Belongs to the tRNA nucleotidyltransferase/poly(A) polymerase family. Bacterial CCA-adding enzyme type 2 subfamily.</text>
</comment>
<feature type="binding site" evidence="11">
    <location>
        <position position="140"/>
    </location>
    <ligand>
        <name>ATP</name>
        <dbReference type="ChEBI" id="CHEBI:30616"/>
    </ligand>
</feature>
<dbReference type="InterPro" id="IPR050124">
    <property type="entry name" value="tRNA_CCA-adding_enzyme"/>
</dbReference>
<dbReference type="GO" id="GO:0016787">
    <property type="term" value="F:hydrolase activity"/>
    <property type="evidence" value="ECO:0007669"/>
    <property type="project" value="UniProtKB-KW"/>
</dbReference>
<keyword evidence="6 11" id="KW-0547">Nucleotide-binding</keyword>
<dbReference type="OrthoDB" id="9805698at2"/>
<evidence type="ECO:0000256" key="2">
    <source>
        <dbReference type="ARBA" id="ARBA00022679"/>
    </source>
</evidence>
<keyword evidence="10 11" id="KW-0694">RNA-binding</keyword>
<dbReference type="GO" id="GO:0000049">
    <property type="term" value="F:tRNA binding"/>
    <property type="evidence" value="ECO:0007669"/>
    <property type="project" value="UniProtKB-UniRule"/>
</dbReference>
<comment type="miscellaneous">
    <text evidence="11">A single active site specifically recognizes both ATP and CTP and is responsible for their addition.</text>
</comment>
<accession>A0A451D9U8</accession>
<dbReference type="InterPro" id="IPR012006">
    <property type="entry name" value="CCA_bact"/>
</dbReference>
<comment type="catalytic activity">
    <reaction evidence="11">
        <text>a tRNA precursor + 2 CTP + ATP = a tRNA with a 3' CCA end + 3 diphosphate</text>
        <dbReference type="Rhea" id="RHEA:14433"/>
        <dbReference type="Rhea" id="RHEA-COMP:10465"/>
        <dbReference type="Rhea" id="RHEA-COMP:10468"/>
        <dbReference type="ChEBI" id="CHEBI:30616"/>
        <dbReference type="ChEBI" id="CHEBI:33019"/>
        <dbReference type="ChEBI" id="CHEBI:37563"/>
        <dbReference type="ChEBI" id="CHEBI:74896"/>
        <dbReference type="ChEBI" id="CHEBI:83071"/>
        <dbReference type="EC" id="2.7.7.72"/>
    </reaction>
</comment>
<dbReference type="SUPFAM" id="SSF81301">
    <property type="entry name" value="Nucleotidyltransferase"/>
    <property type="match status" value="1"/>
</dbReference>
<feature type="binding site" evidence="11">
    <location>
        <position position="137"/>
    </location>
    <ligand>
        <name>ATP</name>
        <dbReference type="ChEBI" id="CHEBI:30616"/>
    </ligand>
</feature>
<evidence type="ECO:0000313" key="15">
    <source>
        <dbReference type="Proteomes" id="UP000294368"/>
    </source>
</evidence>
<evidence type="ECO:0000259" key="12">
    <source>
        <dbReference type="Pfam" id="PF01743"/>
    </source>
</evidence>
<dbReference type="GO" id="GO:0005524">
    <property type="term" value="F:ATP binding"/>
    <property type="evidence" value="ECO:0007669"/>
    <property type="project" value="UniProtKB-UniRule"/>
</dbReference>
<dbReference type="PANTHER" id="PTHR47545">
    <property type="entry name" value="MULTIFUNCTIONAL CCA PROTEIN"/>
    <property type="match status" value="1"/>
</dbReference>
<dbReference type="GO" id="GO:0160016">
    <property type="term" value="F:CCACCA tRNA nucleotidyltransferase activity"/>
    <property type="evidence" value="ECO:0007669"/>
    <property type="project" value="RHEA"/>
</dbReference>
<dbReference type="Pfam" id="PF12627">
    <property type="entry name" value="PolyA_pol_RNAbd"/>
    <property type="match status" value="1"/>
</dbReference>
<feature type="binding site" evidence="11">
    <location>
        <position position="23"/>
    </location>
    <ligand>
        <name>Mg(2+)</name>
        <dbReference type="ChEBI" id="CHEBI:18420"/>
    </ligand>
</feature>
<evidence type="ECO:0000259" key="13">
    <source>
        <dbReference type="Pfam" id="PF12627"/>
    </source>
</evidence>
<keyword evidence="5 11" id="KW-0479">Metal-binding</keyword>
<dbReference type="Gene3D" id="1.10.3090.10">
    <property type="entry name" value="cca-adding enzyme, domain 2"/>
    <property type="match status" value="1"/>
</dbReference>
<comment type="function">
    <text evidence="11">Catalyzes the addition and repair of the essential 3'-terminal CCA sequence in tRNAs without using a nucleic acid template. Adds these three nucleotides in the order of C, C, and A to the tRNA nucleotide-73, using CTP and ATP as substrates and producing inorganic pyrophosphate. tRNA 3'-terminal CCA addition is required both for tRNA processing and repair. Also involved in tRNA surveillance by mediating tandem CCA addition to generate a CCACCA at the 3' terminus of unstable tRNAs. While stable tRNAs receive only 3'-terminal CCA, unstable tRNAs are marked with CCACCA and rapidly degraded.</text>
</comment>
<evidence type="ECO:0000256" key="8">
    <source>
        <dbReference type="ARBA" id="ARBA00022840"/>
    </source>
</evidence>
<feature type="domain" description="Poly A polymerase head" evidence="12">
    <location>
        <begin position="3"/>
        <end position="122"/>
    </location>
</feature>
<feature type="binding site" evidence="11">
    <location>
        <position position="140"/>
    </location>
    <ligand>
        <name>CTP</name>
        <dbReference type="ChEBI" id="CHEBI:37563"/>
    </ligand>
</feature>
<dbReference type="InterPro" id="IPR002646">
    <property type="entry name" value="PolA_pol_head_dom"/>
</dbReference>
<sequence length="405" mass="46341">MEIYLVGGAVRDTLLKLPLKDKDWVVVGGSPQRMLDLGYKQVGRHFPVFLHPKTHEEYALARTEIKTGHGYVGFLCYYQPDVTLMQDLARRDVTVNAIAQDQYGEYYDPHGGRLDIQKRILRHVSSSFSEDPLRVLRIARFAAYLSHLNFRIADETLKLMKEIVNSGELQFLTSPRVWKEIEKALQTHHPQVFFKVLEDCGALKMLFPEIYSIVSFCNVNLDNALTIFSRVAQYSTDLVVRFASLFYGLKNILALCINPSFHDKYGLLGIPTISALCQRLNVPSASRSLVLLVIEHYSIIHNVQCSSPNQLIHFFNRIDAWRKPLRIQQISLILDAESETCATYKNCSGLKSKYLYDAWKMVSSVSVQEVIHSGFIGRNIGEELLFRQSIALKEWQSHQNQKEIA</sequence>
<feature type="domain" description="tRNA nucleotidyltransferase/poly(A) polymerase RNA and SrmB- binding" evidence="13">
    <location>
        <begin position="149"/>
        <end position="210"/>
    </location>
</feature>
<feature type="binding site" evidence="11">
    <location>
        <position position="21"/>
    </location>
    <ligand>
        <name>Mg(2+)</name>
        <dbReference type="ChEBI" id="CHEBI:18420"/>
    </ligand>
</feature>
<dbReference type="HAMAP" id="MF_01262">
    <property type="entry name" value="CCA_bact_type2"/>
    <property type="match status" value="1"/>
</dbReference>
<keyword evidence="14" id="KW-0378">Hydrolase</keyword>
<gene>
    <name evidence="11 14" type="primary">cca</name>
    <name evidence="14" type="ORF">ERCIKOCA2762_290</name>
</gene>
<evidence type="ECO:0000256" key="4">
    <source>
        <dbReference type="ARBA" id="ARBA00022695"/>
    </source>
</evidence>
<dbReference type="Gene3D" id="3.30.460.10">
    <property type="entry name" value="Beta Polymerase, domain 2"/>
    <property type="match status" value="1"/>
</dbReference>
<evidence type="ECO:0000256" key="9">
    <source>
        <dbReference type="ARBA" id="ARBA00022842"/>
    </source>
</evidence>
<comment type="catalytic activity">
    <reaction evidence="11">
        <text>a tRNA with a 3' CCA end + 2 CTP + ATP = a tRNA with a 3' CCACCA end + 3 diphosphate</text>
        <dbReference type="Rhea" id="RHEA:76235"/>
        <dbReference type="Rhea" id="RHEA-COMP:10468"/>
        <dbReference type="Rhea" id="RHEA-COMP:18655"/>
        <dbReference type="ChEBI" id="CHEBI:30616"/>
        <dbReference type="ChEBI" id="CHEBI:33019"/>
        <dbReference type="ChEBI" id="CHEBI:37563"/>
        <dbReference type="ChEBI" id="CHEBI:83071"/>
        <dbReference type="ChEBI" id="CHEBI:195187"/>
    </reaction>
</comment>
<keyword evidence="9 11" id="KW-0460">Magnesium</keyword>
<dbReference type="AlphaFoldDB" id="A0A451D9U8"/>
<dbReference type="PIRSF" id="PIRSF000813">
    <property type="entry name" value="CCA_bact"/>
    <property type="match status" value="1"/>
</dbReference>
<dbReference type="InterPro" id="IPR043519">
    <property type="entry name" value="NT_sf"/>
</dbReference>
<dbReference type="GO" id="GO:0042245">
    <property type="term" value="P:RNA repair"/>
    <property type="evidence" value="ECO:0007669"/>
    <property type="project" value="UniProtKB-KW"/>
</dbReference>
<evidence type="ECO:0000256" key="1">
    <source>
        <dbReference type="ARBA" id="ARBA00001946"/>
    </source>
</evidence>
<dbReference type="SUPFAM" id="SSF81891">
    <property type="entry name" value="Poly A polymerase C-terminal region-like"/>
    <property type="match status" value="1"/>
</dbReference>
<evidence type="ECO:0000256" key="7">
    <source>
        <dbReference type="ARBA" id="ARBA00022800"/>
    </source>
</evidence>
<protein>
    <recommendedName>
        <fullName evidence="11">CCA-adding enzyme</fullName>
        <ecNumber evidence="11">2.7.7.72</ecNumber>
    </recommendedName>
    <alternativeName>
        <fullName evidence="11">CCA tRNA nucleotidyltransferase</fullName>
    </alternativeName>
    <alternativeName>
        <fullName evidence="11">tRNA CCA-pyrophosphorylase</fullName>
    </alternativeName>
    <alternativeName>
        <fullName evidence="11">tRNA adenylyl-/cytidylyl- transferase</fullName>
    </alternativeName>
    <alternativeName>
        <fullName evidence="11">tRNA nucleotidyltransferase</fullName>
    </alternativeName>
    <alternativeName>
        <fullName evidence="11">tRNA-NT</fullName>
    </alternativeName>
</protein>
<keyword evidence="3 11" id="KW-0819">tRNA processing</keyword>
<organism evidence="14 15">
    <name type="scientific">Candidatus Erwinia haradaeae</name>
    <dbReference type="NCBI Taxonomy" id="1922217"/>
    <lineage>
        <taxon>Bacteria</taxon>
        <taxon>Pseudomonadati</taxon>
        <taxon>Pseudomonadota</taxon>
        <taxon>Gammaproteobacteria</taxon>
        <taxon>Enterobacterales</taxon>
        <taxon>Erwiniaceae</taxon>
        <taxon>Erwinia</taxon>
    </lineage>
</organism>
<evidence type="ECO:0000256" key="10">
    <source>
        <dbReference type="ARBA" id="ARBA00022884"/>
    </source>
</evidence>
<dbReference type="GO" id="GO:0001680">
    <property type="term" value="P:tRNA 3'-terminal CCA addition"/>
    <property type="evidence" value="ECO:0007669"/>
    <property type="project" value="UniProtKB-UniRule"/>
</dbReference>
<evidence type="ECO:0000256" key="6">
    <source>
        <dbReference type="ARBA" id="ARBA00022741"/>
    </source>
</evidence>
<feature type="binding site" evidence="11">
    <location>
        <position position="137"/>
    </location>
    <ligand>
        <name>CTP</name>
        <dbReference type="ChEBI" id="CHEBI:37563"/>
    </ligand>
</feature>
<dbReference type="Proteomes" id="UP000294368">
    <property type="component" value="Chromosome"/>
</dbReference>
<dbReference type="InterPro" id="IPR032828">
    <property type="entry name" value="PolyA_RNA-bd"/>
</dbReference>
<evidence type="ECO:0000256" key="5">
    <source>
        <dbReference type="ARBA" id="ARBA00022723"/>
    </source>
</evidence>
<comment type="cofactor">
    <cofactor evidence="1 11">
        <name>Mg(2+)</name>
        <dbReference type="ChEBI" id="CHEBI:18420"/>
    </cofactor>
</comment>
<keyword evidence="2 11" id="KW-0808">Transferase</keyword>
<dbReference type="GO" id="GO:0000287">
    <property type="term" value="F:magnesium ion binding"/>
    <property type="evidence" value="ECO:0007669"/>
    <property type="project" value="UniProtKB-UniRule"/>
</dbReference>
<keyword evidence="7 11" id="KW-0692">RNA repair</keyword>
<dbReference type="EC" id="2.7.7.72" evidence="11"/>
<evidence type="ECO:0000256" key="3">
    <source>
        <dbReference type="ARBA" id="ARBA00022694"/>
    </source>
</evidence>
<name>A0A451D9U8_9GAMM</name>
<feature type="binding site" evidence="11">
    <location>
        <position position="8"/>
    </location>
    <ligand>
        <name>CTP</name>
        <dbReference type="ChEBI" id="CHEBI:37563"/>
    </ligand>
</feature>
<keyword evidence="8 11" id="KW-0067">ATP-binding</keyword>
<dbReference type="RefSeq" id="WP_157988446.1">
    <property type="nucleotide sequence ID" value="NZ_LR217715.1"/>
</dbReference>
<dbReference type="EMBL" id="LR217715">
    <property type="protein sequence ID" value="VFP83054.1"/>
    <property type="molecule type" value="Genomic_DNA"/>
</dbReference>
<proteinExistence type="inferred from homology"/>
<keyword evidence="4 11" id="KW-0548">Nucleotidyltransferase</keyword>
<reference evidence="14 15" key="1">
    <citation type="submission" date="2019-02" db="EMBL/GenBank/DDBJ databases">
        <authorList>
            <person name="Manzano-Marin A."/>
            <person name="Manzano-Marin A."/>
        </authorList>
    </citation>
    <scope>NUCLEOTIDE SEQUENCE [LARGE SCALE GENOMIC DNA]</scope>
    <source>
        <strain evidence="14 15">ErCikochiana</strain>
    </source>
</reference>
<evidence type="ECO:0000256" key="11">
    <source>
        <dbReference type="HAMAP-Rule" id="MF_01262"/>
    </source>
</evidence>
<dbReference type="PANTHER" id="PTHR47545:SF1">
    <property type="entry name" value="MULTIFUNCTIONAL CCA PROTEIN"/>
    <property type="match status" value="1"/>
</dbReference>
<evidence type="ECO:0000313" key="14">
    <source>
        <dbReference type="EMBL" id="VFP83054.1"/>
    </source>
</evidence>
<feature type="binding site" evidence="11">
    <location>
        <position position="11"/>
    </location>
    <ligand>
        <name>ATP</name>
        <dbReference type="ChEBI" id="CHEBI:30616"/>
    </ligand>
</feature>
<dbReference type="NCBIfam" id="NF008137">
    <property type="entry name" value="PRK10885.1"/>
    <property type="match status" value="1"/>
</dbReference>
<feature type="binding site" evidence="11">
    <location>
        <position position="8"/>
    </location>
    <ligand>
        <name>ATP</name>
        <dbReference type="ChEBI" id="CHEBI:30616"/>
    </ligand>
</feature>
<feature type="binding site" evidence="11">
    <location>
        <position position="91"/>
    </location>
    <ligand>
        <name>ATP</name>
        <dbReference type="ChEBI" id="CHEBI:30616"/>
    </ligand>
</feature>
<feature type="binding site" evidence="11">
    <location>
        <position position="91"/>
    </location>
    <ligand>
        <name>CTP</name>
        <dbReference type="ChEBI" id="CHEBI:37563"/>
    </ligand>
</feature>
<dbReference type="GO" id="GO:0004810">
    <property type="term" value="F:CCA tRNA nucleotidyltransferase activity"/>
    <property type="evidence" value="ECO:0007669"/>
    <property type="project" value="UniProtKB-UniRule"/>
</dbReference>
<feature type="binding site" evidence="11">
    <location>
        <position position="11"/>
    </location>
    <ligand>
        <name>CTP</name>
        <dbReference type="ChEBI" id="CHEBI:37563"/>
    </ligand>
</feature>
<dbReference type="Pfam" id="PF01743">
    <property type="entry name" value="PolyA_pol"/>
    <property type="match status" value="1"/>
</dbReference>